<organism evidence="1 2">
    <name type="scientific">Parelaphostrongylus tenuis</name>
    <name type="common">Meningeal worm</name>
    <dbReference type="NCBI Taxonomy" id="148309"/>
    <lineage>
        <taxon>Eukaryota</taxon>
        <taxon>Metazoa</taxon>
        <taxon>Ecdysozoa</taxon>
        <taxon>Nematoda</taxon>
        <taxon>Chromadorea</taxon>
        <taxon>Rhabditida</taxon>
        <taxon>Rhabditina</taxon>
        <taxon>Rhabditomorpha</taxon>
        <taxon>Strongyloidea</taxon>
        <taxon>Metastrongylidae</taxon>
        <taxon>Parelaphostrongylus</taxon>
    </lineage>
</organism>
<sequence length="77" mass="8960">MFNKIQDAASSTPPHALLQSRETLCFGYPENDKDIVLVRHYVGIIMRAEFLSSSRMYIRDVRALRIMNAGKWNERCK</sequence>
<dbReference type="Proteomes" id="UP001196413">
    <property type="component" value="Unassembled WGS sequence"/>
</dbReference>
<evidence type="ECO:0000313" key="1">
    <source>
        <dbReference type="EMBL" id="KAJ1369673.1"/>
    </source>
</evidence>
<evidence type="ECO:0000313" key="2">
    <source>
        <dbReference type="Proteomes" id="UP001196413"/>
    </source>
</evidence>
<accession>A0AAD5R4T2</accession>
<protein>
    <submittedName>
        <fullName evidence="1">Uncharacterized protein</fullName>
    </submittedName>
</protein>
<comment type="caution">
    <text evidence="1">The sequence shown here is derived from an EMBL/GenBank/DDBJ whole genome shotgun (WGS) entry which is preliminary data.</text>
</comment>
<proteinExistence type="predicted"/>
<gene>
    <name evidence="1" type="ORF">KIN20_031187</name>
</gene>
<reference evidence="1" key="1">
    <citation type="submission" date="2021-06" db="EMBL/GenBank/DDBJ databases">
        <title>Parelaphostrongylus tenuis whole genome reference sequence.</title>
        <authorList>
            <person name="Garwood T.J."/>
            <person name="Larsen P.A."/>
            <person name="Fountain-Jones N.M."/>
            <person name="Garbe J.R."/>
            <person name="Macchietto M.G."/>
            <person name="Kania S.A."/>
            <person name="Gerhold R.W."/>
            <person name="Richards J.E."/>
            <person name="Wolf T.M."/>
        </authorList>
    </citation>
    <scope>NUCLEOTIDE SEQUENCE</scope>
    <source>
        <strain evidence="1">MNPRO001-30</strain>
        <tissue evidence="1">Meninges</tissue>
    </source>
</reference>
<dbReference type="AlphaFoldDB" id="A0AAD5R4T2"/>
<name>A0AAD5R4T2_PARTN</name>
<dbReference type="EMBL" id="JAHQIW010006653">
    <property type="protein sequence ID" value="KAJ1369673.1"/>
    <property type="molecule type" value="Genomic_DNA"/>
</dbReference>
<keyword evidence="2" id="KW-1185">Reference proteome</keyword>